<keyword evidence="2" id="KW-1185">Reference proteome</keyword>
<dbReference type="AlphaFoldDB" id="A0AAV2GA22"/>
<dbReference type="Proteomes" id="UP001497516">
    <property type="component" value="Chromosome 8"/>
</dbReference>
<proteinExistence type="predicted"/>
<protein>
    <submittedName>
        <fullName evidence="1">Uncharacterized protein</fullName>
    </submittedName>
</protein>
<gene>
    <name evidence="1" type="ORF">LTRI10_LOCUS46314</name>
</gene>
<organism evidence="1 2">
    <name type="scientific">Linum trigynum</name>
    <dbReference type="NCBI Taxonomy" id="586398"/>
    <lineage>
        <taxon>Eukaryota</taxon>
        <taxon>Viridiplantae</taxon>
        <taxon>Streptophyta</taxon>
        <taxon>Embryophyta</taxon>
        <taxon>Tracheophyta</taxon>
        <taxon>Spermatophyta</taxon>
        <taxon>Magnoliopsida</taxon>
        <taxon>eudicotyledons</taxon>
        <taxon>Gunneridae</taxon>
        <taxon>Pentapetalae</taxon>
        <taxon>rosids</taxon>
        <taxon>fabids</taxon>
        <taxon>Malpighiales</taxon>
        <taxon>Linaceae</taxon>
        <taxon>Linum</taxon>
    </lineage>
</organism>
<sequence length="226" mass="25847">MGMEYEQAQLASSIQHQVEVEIALQFGGIGFSESVTRPLFKELNVGLFKKTLRPVNLGKVMWWKKSAMDNNMSGWEATSRSGAGDGSYNEATSGVEMCELIWNFGSVWFSFRVDGMEVPRGPLLLLGGIIKGQEIRGIREVMHGMMDLEDEFHSFEGSDRVRVTHSLAIEMKLLYVEVVDVGFVRVSQRIWKIHIRKGDYVESDLDLQRSLFPNSALRTRSFFRWW</sequence>
<accession>A0AAV2GA22</accession>
<reference evidence="1 2" key="1">
    <citation type="submission" date="2024-04" db="EMBL/GenBank/DDBJ databases">
        <authorList>
            <person name="Fracassetti M."/>
        </authorList>
    </citation>
    <scope>NUCLEOTIDE SEQUENCE [LARGE SCALE GENOMIC DNA]</scope>
</reference>
<dbReference type="EMBL" id="OZ034821">
    <property type="protein sequence ID" value="CAL1406598.1"/>
    <property type="molecule type" value="Genomic_DNA"/>
</dbReference>
<evidence type="ECO:0000313" key="1">
    <source>
        <dbReference type="EMBL" id="CAL1406598.1"/>
    </source>
</evidence>
<name>A0AAV2GA22_9ROSI</name>
<evidence type="ECO:0000313" key="2">
    <source>
        <dbReference type="Proteomes" id="UP001497516"/>
    </source>
</evidence>